<dbReference type="SMART" id="SM00397">
    <property type="entry name" value="t_SNARE"/>
    <property type="match status" value="1"/>
</dbReference>
<feature type="region of interest" description="Disordered" evidence="10">
    <location>
        <begin position="601"/>
        <end position="621"/>
    </location>
</feature>
<comment type="similarity">
    <text evidence="3 9">Belongs to the syntaxin family.</text>
</comment>
<evidence type="ECO:0000256" key="5">
    <source>
        <dbReference type="ARBA" id="ARBA00022630"/>
    </source>
</evidence>
<dbReference type="PROSITE" id="PS50192">
    <property type="entry name" value="T_SNARE"/>
    <property type="match status" value="1"/>
</dbReference>
<dbReference type="Pfam" id="PF00724">
    <property type="entry name" value="Oxidored_FMN"/>
    <property type="match status" value="2"/>
</dbReference>
<dbReference type="SMART" id="SM00503">
    <property type="entry name" value="SynN"/>
    <property type="match status" value="1"/>
</dbReference>
<dbReference type="PANTHER" id="PTHR22893:SF118">
    <property type="entry name" value="NADH:FLAVIN OXIDOREDUCTASE_NADH OXIDASE N-TERMINAL DOMAIN-CONTAINING PROTEIN"/>
    <property type="match status" value="1"/>
</dbReference>
<comment type="caution">
    <text evidence="13">The sequence shown here is derived from an EMBL/GenBank/DDBJ whole genome shotgun (WGS) entry which is preliminary data.</text>
</comment>
<keyword evidence="5" id="KW-0285">Flavoprotein</keyword>
<evidence type="ECO:0000256" key="9">
    <source>
        <dbReference type="RuleBase" id="RU003858"/>
    </source>
</evidence>
<feature type="transmembrane region" description="Helical" evidence="11">
    <location>
        <begin position="845"/>
        <end position="867"/>
    </location>
</feature>
<dbReference type="Proteomes" id="UP000823674">
    <property type="component" value="Chromosome A10"/>
</dbReference>
<dbReference type="Pfam" id="PF14523">
    <property type="entry name" value="Syntaxin_2"/>
    <property type="match status" value="1"/>
</dbReference>
<evidence type="ECO:0000256" key="11">
    <source>
        <dbReference type="SAM" id="Phobius"/>
    </source>
</evidence>
<feature type="compositionally biased region" description="Polar residues" evidence="10">
    <location>
        <begin position="601"/>
        <end position="615"/>
    </location>
</feature>
<evidence type="ECO:0000256" key="3">
    <source>
        <dbReference type="ARBA" id="ARBA00009063"/>
    </source>
</evidence>
<dbReference type="EMBL" id="JADBGQ010000010">
    <property type="protein sequence ID" value="KAG5376713.1"/>
    <property type="molecule type" value="Genomic_DNA"/>
</dbReference>
<evidence type="ECO:0000256" key="6">
    <source>
        <dbReference type="ARBA" id="ARBA00022643"/>
    </source>
</evidence>
<evidence type="ECO:0000259" key="12">
    <source>
        <dbReference type="PROSITE" id="PS50192"/>
    </source>
</evidence>
<dbReference type="CDD" id="cd15840">
    <property type="entry name" value="SNARE_Qa"/>
    <property type="match status" value="1"/>
</dbReference>
<organism evidence="13 14">
    <name type="scientific">Brassica rapa subsp. trilocularis</name>
    <dbReference type="NCBI Taxonomy" id="1813537"/>
    <lineage>
        <taxon>Eukaryota</taxon>
        <taxon>Viridiplantae</taxon>
        <taxon>Streptophyta</taxon>
        <taxon>Embryophyta</taxon>
        <taxon>Tracheophyta</taxon>
        <taxon>Spermatophyta</taxon>
        <taxon>Magnoliopsida</taxon>
        <taxon>eudicotyledons</taxon>
        <taxon>Gunneridae</taxon>
        <taxon>Pentapetalae</taxon>
        <taxon>rosids</taxon>
        <taxon>malvids</taxon>
        <taxon>Brassicales</taxon>
        <taxon>Brassicaceae</taxon>
        <taxon>Brassiceae</taxon>
        <taxon>Brassica</taxon>
    </lineage>
</organism>
<dbReference type="Gene3D" id="3.20.20.70">
    <property type="entry name" value="Aldolase class I"/>
    <property type="match status" value="2"/>
</dbReference>
<evidence type="ECO:0000256" key="10">
    <source>
        <dbReference type="SAM" id="MobiDB-lite"/>
    </source>
</evidence>
<dbReference type="Gene3D" id="1.20.5.110">
    <property type="match status" value="1"/>
</dbReference>
<evidence type="ECO:0000256" key="8">
    <source>
        <dbReference type="ARBA" id="ARBA00022927"/>
    </source>
</evidence>
<gene>
    <name evidence="13" type="primary">A10p028940.1_BraROA</name>
    <name evidence="13" type="ORF">IGI04_041309</name>
</gene>
<evidence type="ECO:0000256" key="7">
    <source>
        <dbReference type="ARBA" id="ARBA00022857"/>
    </source>
</evidence>
<protein>
    <recommendedName>
        <fullName evidence="12">t-SNARE coiled-coil homology domain-containing protein</fullName>
    </recommendedName>
</protein>
<keyword evidence="11" id="KW-1133">Transmembrane helix</keyword>
<dbReference type="Pfam" id="PF05739">
    <property type="entry name" value="SNARE"/>
    <property type="match status" value="1"/>
</dbReference>
<dbReference type="InterPro" id="IPR010989">
    <property type="entry name" value="SNARE"/>
</dbReference>
<dbReference type="PANTHER" id="PTHR22893">
    <property type="entry name" value="NADH OXIDOREDUCTASE-RELATED"/>
    <property type="match status" value="1"/>
</dbReference>
<sequence>MENVVTKQSIPLLTPYKMGRFNLSHRVVLAPLTRQRSYGNVPQLHAVLYYAQRTTPGSLLITEATGVSDTAQGYQDTPGIWTKEHVEAWKPIVEAVHAKGGIIFCQIWHVGRVSNKSFQPNGQAPISCTDKPLMPQIRSNGIDEAMFTPPRRLSTEEIPTIVNHFRLAARNAMEAGTYLTNLRYDIEFFSRSVRQTTYLGSRLAVDDLPFSRLAVDDLPGSRLVNAETTSKKSRRLPGSSDDFARRLLGSSDDFQTTLQEVQTTLQEVQTTFRKSRRLPDDFQMTSRRLPDDFQTTNKTLYNKKLPNEEKSDIRTYQNAQKNPDDFLEVQTTSWKSRRLPGSPDDFLEVQTTSWKSRRLPGSPDDFVRRLPDDFQTTSRRLTGFDGVEIHGANGYLIDQFMKDTVNDRTDEYGGSLQNRCKFALDIVEAVSNEIGPDRVGIRLSPFADYMESGDTNPQALALHMAESLNKYGILYCHVVEARMKTMGEITECHPHTLTPMRKAFSGTFIAAGGFKREDGNEAVDKGRTDLVAYGRLFLANPDLPKRFEVDAELNKYDRSTFYTSDPVVGYTDYPFLDSTAKKKKKKKKRMSFQDIEAGSRFQTPNRFNSGRQQKPLSRGDPSQEVAAGIFRISTAVNSFFRLVNSIGTAKDTLELREKLQKTRLQISELVKNTSAKLKEASEVDLHGAASPIKKIADAKLAKDFQSVLKEFQKAQRLAAEREITYTPVVTQDMPTSYDAQELDIESLRTSQEQTLLLQSRRQEVVFLDNEITFNEAIIEEREQGIREIQEQIGEVNEIFKDLAVLVNDQGVMIDDISSNIDNSHAATSQATAQLRKASKTQRANSSLTCLLILIFGIVVLIVIIVVLV</sequence>
<dbReference type="InterPro" id="IPR013785">
    <property type="entry name" value="Aldolase_TIM"/>
</dbReference>
<evidence type="ECO:0000313" key="14">
    <source>
        <dbReference type="Proteomes" id="UP000823674"/>
    </source>
</evidence>
<dbReference type="InterPro" id="IPR000727">
    <property type="entry name" value="T_SNARE_dom"/>
</dbReference>
<reference evidence="13 14" key="1">
    <citation type="submission" date="2021-03" db="EMBL/GenBank/DDBJ databases">
        <authorList>
            <person name="King G.J."/>
            <person name="Bancroft I."/>
            <person name="Baten A."/>
            <person name="Bloomfield J."/>
            <person name="Borpatragohain P."/>
            <person name="He Z."/>
            <person name="Irish N."/>
            <person name="Irwin J."/>
            <person name="Liu K."/>
            <person name="Mauleon R.P."/>
            <person name="Moore J."/>
            <person name="Morris R."/>
            <person name="Ostergaard L."/>
            <person name="Wang B."/>
            <person name="Wells R."/>
        </authorList>
    </citation>
    <scope>NUCLEOTIDE SEQUENCE [LARGE SCALE GENOMIC DNA]</scope>
    <source>
        <strain evidence="13">R-o-18</strain>
        <tissue evidence="13">Leaf</tissue>
    </source>
</reference>
<evidence type="ECO:0000256" key="1">
    <source>
        <dbReference type="ARBA" id="ARBA00001917"/>
    </source>
</evidence>
<accession>A0ABQ7KQZ4</accession>
<keyword evidence="7" id="KW-0521">NADP</keyword>
<dbReference type="InterPro" id="IPR006011">
    <property type="entry name" value="Syntaxin_N"/>
</dbReference>
<dbReference type="InterPro" id="IPR001155">
    <property type="entry name" value="OxRdtase_FMN_N"/>
</dbReference>
<dbReference type="CDD" id="cd00179">
    <property type="entry name" value="SynN"/>
    <property type="match status" value="1"/>
</dbReference>
<evidence type="ECO:0000256" key="4">
    <source>
        <dbReference type="ARBA" id="ARBA00022448"/>
    </source>
</evidence>
<feature type="domain" description="T-SNARE coiled-coil homology" evidence="12">
    <location>
        <begin position="775"/>
        <end position="837"/>
    </location>
</feature>
<dbReference type="PROSITE" id="PS00914">
    <property type="entry name" value="SYNTAXIN"/>
    <property type="match status" value="1"/>
</dbReference>
<dbReference type="SUPFAM" id="SSF47661">
    <property type="entry name" value="t-snare proteins"/>
    <property type="match status" value="1"/>
</dbReference>
<comment type="similarity">
    <text evidence="2">Belongs to the NADH:flavin oxidoreductase/NADH oxidase family.</text>
</comment>
<keyword evidence="4" id="KW-0813">Transport</keyword>
<dbReference type="CDD" id="cd02933">
    <property type="entry name" value="OYE_like_FMN"/>
    <property type="match status" value="1"/>
</dbReference>
<keyword evidence="14" id="KW-1185">Reference proteome</keyword>
<keyword evidence="6" id="KW-0288">FMN</keyword>
<dbReference type="SUPFAM" id="SSF51395">
    <property type="entry name" value="FMN-linked oxidoreductases"/>
    <property type="match status" value="2"/>
</dbReference>
<keyword evidence="8" id="KW-0653">Protein transport</keyword>
<evidence type="ECO:0000256" key="2">
    <source>
        <dbReference type="ARBA" id="ARBA00005979"/>
    </source>
</evidence>
<proteinExistence type="inferred from homology"/>
<name>A0ABQ7KQZ4_BRACM</name>
<keyword evidence="11" id="KW-0472">Membrane</keyword>
<dbReference type="Gene3D" id="1.20.58.70">
    <property type="match status" value="1"/>
</dbReference>
<dbReference type="InterPro" id="IPR006012">
    <property type="entry name" value="Syntaxin/epimorphin_CS"/>
</dbReference>
<comment type="cofactor">
    <cofactor evidence="1">
        <name>FMN</name>
        <dbReference type="ChEBI" id="CHEBI:58210"/>
    </cofactor>
</comment>
<keyword evidence="11" id="KW-0812">Transmembrane</keyword>
<dbReference type="InterPro" id="IPR045247">
    <property type="entry name" value="Oye-like"/>
</dbReference>
<evidence type="ECO:0000313" key="13">
    <source>
        <dbReference type="EMBL" id="KAG5376713.1"/>
    </source>
</evidence>